<dbReference type="AlphaFoldDB" id="A0A835MQT0"/>
<gene>
    <name evidence="1" type="ORF">SADUNF_Sadunf11G0107500</name>
</gene>
<evidence type="ECO:0000313" key="1">
    <source>
        <dbReference type="EMBL" id="KAF9673039.1"/>
    </source>
</evidence>
<dbReference type="EMBL" id="JADGMS010000011">
    <property type="protein sequence ID" value="KAF9673039.1"/>
    <property type="molecule type" value="Genomic_DNA"/>
</dbReference>
<comment type="caution">
    <text evidence="1">The sequence shown here is derived from an EMBL/GenBank/DDBJ whole genome shotgun (WGS) entry which is preliminary data.</text>
</comment>
<organism evidence="1 2">
    <name type="scientific">Salix dunnii</name>
    <dbReference type="NCBI Taxonomy" id="1413687"/>
    <lineage>
        <taxon>Eukaryota</taxon>
        <taxon>Viridiplantae</taxon>
        <taxon>Streptophyta</taxon>
        <taxon>Embryophyta</taxon>
        <taxon>Tracheophyta</taxon>
        <taxon>Spermatophyta</taxon>
        <taxon>Magnoliopsida</taxon>
        <taxon>eudicotyledons</taxon>
        <taxon>Gunneridae</taxon>
        <taxon>Pentapetalae</taxon>
        <taxon>rosids</taxon>
        <taxon>fabids</taxon>
        <taxon>Malpighiales</taxon>
        <taxon>Salicaceae</taxon>
        <taxon>Saliceae</taxon>
        <taxon>Salix</taxon>
    </lineage>
</organism>
<keyword evidence="2" id="KW-1185">Reference proteome</keyword>
<evidence type="ECO:0000313" key="2">
    <source>
        <dbReference type="Proteomes" id="UP000657918"/>
    </source>
</evidence>
<accession>A0A835MQT0</accession>
<sequence>MLPQASKFLLQFPESVKFAAGTEVCEIEKCWARACLMWKALHGVKHISPVKKILAEGSLHSFLGLVRHNVL</sequence>
<proteinExistence type="predicted"/>
<protein>
    <submittedName>
        <fullName evidence="1">Uncharacterized protein</fullName>
    </submittedName>
</protein>
<dbReference type="Proteomes" id="UP000657918">
    <property type="component" value="Chromosome 11"/>
</dbReference>
<reference evidence="1 2" key="1">
    <citation type="submission" date="2020-10" db="EMBL/GenBank/DDBJ databases">
        <title>Plant Genome Project.</title>
        <authorList>
            <person name="Zhang R.-G."/>
        </authorList>
    </citation>
    <scope>NUCLEOTIDE SEQUENCE [LARGE SCALE GENOMIC DNA]</scope>
    <source>
        <strain evidence="1">FAFU-HL-1</strain>
        <tissue evidence="1">Leaf</tissue>
    </source>
</reference>
<name>A0A835MQT0_9ROSI</name>